<dbReference type="Gene3D" id="3.40.190.10">
    <property type="entry name" value="Periplasmic binding protein-like II"/>
    <property type="match status" value="1"/>
</dbReference>
<sequence length="598" mass="68915">MSRLLEDFIRLWRQSKAAGKEKLRLTVPELAQIWICTERNVKFLLNKMSVARWIHYAPGRGRGHVSELTILADPAALILQEAERMVVEGHVEDALSLINNTEEDFPVKTHFLHWLSNYFGIRVEAAGGAHREVLRTPVFRAINTLDPASAIYSFDFHIIRQLYDTLVEYDHRTGEITGSLAHHWTSNENCTSWTFYLRKAVYFHNGKLMDSHDVCHSFQRLKHGGLAQSWLMAGVESIQAISENIVQVDLANPNYAFLHFLSFTPAAIIPKRYMKDSEDDLHAEVGTGPFQLSKYDRRICVLDAYDRHFRGRPYLDRVEILHIPELGQQLPLPMDSSMLLVHTEETGTESYVTHSDNEETDDGYEGRSLLTINMRKEGPLQDPLFRMALSHLIDRVKMVSVLGELRVSAAQALQMNRAVLEEDPDFDPDLGCDLLRQSAYQGEPLTVYCVERHGRDAYWLQEWYKPFGIHIAVKLLEWHELLTEEVIREADFILYELVLSEGPMRVMEMFRSNNSFLRAHLSTKVAESVDAAIAVEWAKPLQKDWLETFKPVENVLLQDCCMIYLTRKKSNASFHSAWKGVHMNARGWVDFKDIWWTG</sequence>
<evidence type="ECO:0000259" key="2">
    <source>
        <dbReference type="Pfam" id="PF00496"/>
    </source>
</evidence>
<evidence type="ECO:0008006" key="6">
    <source>
        <dbReference type="Google" id="ProtNLM"/>
    </source>
</evidence>
<dbReference type="Pfam" id="PF00496">
    <property type="entry name" value="SBP_bac_5"/>
    <property type="match status" value="1"/>
</dbReference>
<protein>
    <recommendedName>
        <fullName evidence="6">ABC transporter substrate-binding protein</fullName>
    </recommendedName>
</protein>
<organism evidence="4 5">
    <name type="scientific">Cohnella kolymensis</name>
    <dbReference type="NCBI Taxonomy" id="1590652"/>
    <lineage>
        <taxon>Bacteria</taxon>
        <taxon>Bacillati</taxon>
        <taxon>Bacillota</taxon>
        <taxon>Bacilli</taxon>
        <taxon>Bacillales</taxon>
        <taxon>Paenibacillaceae</taxon>
        <taxon>Cohnella</taxon>
    </lineage>
</organism>
<gene>
    <name evidence="4" type="ORF">SD71_15165</name>
</gene>
<accession>A0ABR5A1Z5</accession>
<dbReference type="InterPro" id="IPR039424">
    <property type="entry name" value="SBP_5"/>
</dbReference>
<dbReference type="Gene3D" id="3.10.105.10">
    <property type="entry name" value="Dipeptide-binding Protein, Domain 3"/>
    <property type="match status" value="1"/>
</dbReference>
<name>A0ABR5A1Z5_9BACL</name>
<dbReference type="PANTHER" id="PTHR30290">
    <property type="entry name" value="PERIPLASMIC BINDING COMPONENT OF ABC TRANSPORTER"/>
    <property type="match status" value="1"/>
</dbReference>
<keyword evidence="1" id="KW-0238">DNA-binding</keyword>
<dbReference type="Pfam" id="PF12793">
    <property type="entry name" value="SgrR_N"/>
    <property type="match status" value="1"/>
</dbReference>
<evidence type="ECO:0000259" key="3">
    <source>
        <dbReference type="Pfam" id="PF12793"/>
    </source>
</evidence>
<dbReference type="SUPFAM" id="SSF53850">
    <property type="entry name" value="Periplasmic binding protein-like II"/>
    <property type="match status" value="1"/>
</dbReference>
<evidence type="ECO:0000256" key="1">
    <source>
        <dbReference type="ARBA" id="ARBA00023125"/>
    </source>
</evidence>
<dbReference type="Proteomes" id="UP000054526">
    <property type="component" value="Unassembled WGS sequence"/>
</dbReference>
<dbReference type="PANTHER" id="PTHR30290:SF72">
    <property type="entry name" value="HTH-TYPE TRANSCRIPTIONAL REGULATOR SGRR"/>
    <property type="match status" value="1"/>
</dbReference>
<dbReference type="EMBL" id="JXAL01000024">
    <property type="protein sequence ID" value="KIL35016.1"/>
    <property type="molecule type" value="Genomic_DNA"/>
</dbReference>
<feature type="domain" description="Solute-binding protein family 5" evidence="2">
    <location>
        <begin position="175"/>
        <end position="500"/>
    </location>
</feature>
<comment type="caution">
    <text evidence="4">The sequence shown here is derived from an EMBL/GenBank/DDBJ whole genome shotgun (WGS) entry which is preliminary data.</text>
</comment>
<dbReference type="RefSeq" id="WP_041064907.1">
    <property type="nucleotide sequence ID" value="NZ_JXAL01000024.1"/>
</dbReference>
<feature type="domain" description="Transcriptional regulator SgrR N-terminal HTH" evidence="3">
    <location>
        <begin position="3"/>
        <end position="104"/>
    </location>
</feature>
<dbReference type="InterPro" id="IPR000914">
    <property type="entry name" value="SBP_5_dom"/>
</dbReference>
<evidence type="ECO:0000313" key="4">
    <source>
        <dbReference type="EMBL" id="KIL35016.1"/>
    </source>
</evidence>
<reference evidence="4 5" key="1">
    <citation type="submission" date="2014-12" db="EMBL/GenBank/DDBJ databases">
        <title>Draft genome sequence of Cohnella kolymensis strain B-2846.</title>
        <authorList>
            <person name="Karlyshev A.V."/>
            <person name="Kudryashova E.B."/>
        </authorList>
    </citation>
    <scope>NUCLEOTIDE SEQUENCE [LARGE SCALE GENOMIC DNA]</scope>
    <source>
        <strain evidence="4 5">VKM B-2846</strain>
    </source>
</reference>
<proteinExistence type="predicted"/>
<evidence type="ECO:0000313" key="5">
    <source>
        <dbReference type="Proteomes" id="UP000054526"/>
    </source>
</evidence>
<keyword evidence="5" id="KW-1185">Reference proteome</keyword>
<dbReference type="InterPro" id="IPR025370">
    <property type="entry name" value="SgrR_HTH_N"/>
</dbReference>